<dbReference type="Proteomes" id="UP000310108">
    <property type="component" value="Unassembled WGS sequence"/>
</dbReference>
<dbReference type="PANTHER" id="PTHR46599">
    <property type="entry name" value="PIGGYBAC TRANSPOSABLE ELEMENT-DERIVED PROTEIN 4"/>
    <property type="match status" value="1"/>
</dbReference>
<evidence type="ECO:0000313" key="4">
    <source>
        <dbReference type="Proteomes" id="UP000310108"/>
    </source>
</evidence>
<reference evidence="3 4" key="1">
    <citation type="journal article" date="2019" name="PLoS ONE">
        <title>Comparative genome analysis indicates high evolutionary potential of pathogenicity genes in Colletotrichum tanaceti.</title>
        <authorList>
            <person name="Lelwala R.V."/>
            <person name="Korhonen P.K."/>
            <person name="Young N.D."/>
            <person name="Scott J.B."/>
            <person name="Ades P.A."/>
            <person name="Gasser R.B."/>
            <person name="Taylor P.W.J."/>
        </authorList>
    </citation>
    <scope>NUCLEOTIDE SEQUENCE [LARGE SCALE GENOMIC DNA]</scope>
    <source>
        <strain evidence="3">BRIP57314</strain>
    </source>
</reference>
<evidence type="ECO:0000313" key="3">
    <source>
        <dbReference type="EMBL" id="TKW55959.1"/>
    </source>
</evidence>
<comment type="caution">
    <text evidence="3">The sequence shown here is derived from an EMBL/GenBank/DDBJ whole genome shotgun (WGS) entry which is preliminary data.</text>
</comment>
<keyword evidence="4" id="KW-1185">Reference proteome</keyword>
<dbReference type="STRING" id="1306861.A0A4U6XK37"/>
<gene>
    <name evidence="3" type="ORF">CTA1_5145</name>
</gene>
<organism evidence="3 4">
    <name type="scientific">Colletotrichum tanaceti</name>
    <dbReference type="NCBI Taxonomy" id="1306861"/>
    <lineage>
        <taxon>Eukaryota</taxon>
        <taxon>Fungi</taxon>
        <taxon>Dikarya</taxon>
        <taxon>Ascomycota</taxon>
        <taxon>Pezizomycotina</taxon>
        <taxon>Sordariomycetes</taxon>
        <taxon>Hypocreomycetidae</taxon>
        <taxon>Glomerellales</taxon>
        <taxon>Glomerellaceae</taxon>
        <taxon>Colletotrichum</taxon>
        <taxon>Colletotrichum destructivum species complex</taxon>
    </lineage>
</organism>
<dbReference type="Pfam" id="PF13843">
    <property type="entry name" value="DDE_Tnp_1_7"/>
    <property type="match status" value="1"/>
</dbReference>
<dbReference type="PANTHER" id="PTHR46599:SF3">
    <property type="entry name" value="PIGGYBAC TRANSPOSABLE ELEMENT-DERIVED PROTEIN 4"/>
    <property type="match status" value="1"/>
</dbReference>
<accession>A0A4U6XK37</accession>
<dbReference type="InterPro" id="IPR029526">
    <property type="entry name" value="PGBD"/>
</dbReference>
<evidence type="ECO:0000256" key="1">
    <source>
        <dbReference type="SAM" id="MobiDB-lite"/>
    </source>
</evidence>
<name>A0A4U6XK37_9PEZI</name>
<feature type="region of interest" description="Disordered" evidence="1">
    <location>
        <begin position="179"/>
        <end position="201"/>
    </location>
</feature>
<sequence length="261" mass="29051">MSAYASYDSDPSGASGAVSDCIVIQPPDLAVACNQNCLPERCEYCTVRPDEAPQPGPPGTVPFQAPVQAPAEVSALPDTELDLFFQYVPYRLVEQWVTWTNSYSRTIDGPNKPYPPSDTTVNEVYLFLSILVCMAIHPSYDIQTYWYASASENSGVTYGFTRYMSLGRVETLFRRLRISSPSDSQPSTAPPSPTAPAKPYARPQVPMPEVWSAHIKEALADSFKLQRDGNPVWKPMRDQYKWRETIAGQLIRRFGSSAEAH</sequence>
<protein>
    <recommendedName>
        <fullName evidence="2">PiggyBac transposable element-derived protein domain-containing protein</fullName>
    </recommendedName>
</protein>
<feature type="domain" description="PiggyBac transposable element-derived protein" evidence="2">
    <location>
        <begin position="81"/>
        <end position="189"/>
    </location>
</feature>
<proteinExistence type="predicted"/>
<dbReference type="AlphaFoldDB" id="A0A4U6XK37"/>
<evidence type="ECO:0000259" key="2">
    <source>
        <dbReference type="Pfam" id="PF13843"/>
    </source>
</evidence>
<dbReference type="EMBL" id="PJEX01000081">
    <property type="protein sequence ID" value="TKW55959.1"/>
    <property type="molecule type" value="Genomic_DNA"/>
</dbReference>